<feature type="compositionally biased region" description="Basic and acidic residues" evidence="1">
    <location>
        <begin position="292"/>
        <end position="302"/>
    </location>
</feature>
<gene>
    <name evidence="3" type="ORF">GXW98_05445</name>
</gene>
<feature type="compositionally biased region" description="Basic and acidic residues" evidence="1">
    <location>
        <begin position="413"/>
        <end position="435"/>
    </location>
</feature>
<accession>A0A971CYY7</accession>
<keyword evidence="2" id="KW-0812">Transmembrane</keyword>
<evidence type="ECO:0000313" key="4">
    <source>
        <dbReference type="Proteomes" id="UP000767327"/>
    </source>
</evidence>
<protein>
    <submittedName>
        <fullName evidence="3">Uncharacterized protein</fullName>
    </submittedName>
</protein>
<feature type="compositionally biased region" description="Polar residues" evidence="1">
    <location>
        <begin position="64"/>
        <end position="73"/>
    </location>
</feature>
<keyword evidence="2" id="KW-1133">Transmembrane helix</keyword>
<feature type="region of interest" description="Disordered" evidence="1">
    <location>
        <begin position="163"/>
        <end position="198"/>
    </location>
</feature>
<reference evidence="3" key="1">
    <citation type="journal article" date="2020" name="Biotechnol. Biofuels">
        <title>New insights from the biogas microbiome by comprehensive genome-resolved metagenomics of nearly 1600 species originating from multiple anaerobic digesters.</title>
        <authorList>
            <person name="Campanaro S."/>
            <person name="Treu L."/>
            <person name="Rodriguez-R L.M."/>
            <person name="Kovalovszki A."/>
            <person name="Ziels R.M."/>
            <person name="Maus I."/>
            <person name="Zhu X."/>
            <person name="Kougias P.G."/>
            <person name="Basile A."/>
            <person name="Luo G."/>
            <person name="Schluter A."/>
            <person name="Konstantinidis K.T."/>
            <person name="Angelidaki I."/>
        </authorList>
    </citation>
    <scope>NUCLEOTIDE SEQUENCE</scope>
    <source>
        <strain evidence="3">AS01afH2WH_6</strain>
    </source>
</reference>
<feature type="region of interest" description="Disordered" evidence="1">
    <location>
        <begin position="257"/>
        <end position="335"/>
    </location>
</feature>
<feature type="region of interest" description="Disordered" evidence="1">
    <location>
        <begin position="361"/>
        <end position="461"/>
    </location>
</feature>
<feature type="compositionally biased region" description="Basic and acidic residues" evidence="1">
    <location>
        <begin position="170"/>
        <end position="196"/>
    </location>
</feature>
<dbReference type="Proteomes" id="UP000767327">
    <property type="component" value="Unassembled WGS sequence"/>
</dbReference>
<sequence>MDYESLSSVVLAVMAAVLILGWLPKRTTRGMKRASEHREDRYSSSLHIVDARHATRFSDEDSQQTKGLSMESQQQRHDSAFSQERVARIRTMRRQAVRRRQILVAALVAVTVVVIVLAFSMQFSPFFALIPALATVTVLVLGAKASNDARRWEQELSEANRNKVVRKAARTHEVERRSHADGSKQDPRAQTPKDPEPVYMTVDGALGAIVNDARLEDDSSTAVIAAGDVHDILRQAEQDKRQALALRQKRAERKEAMLRQEDESLGVESLGAEAVRDDAGRSDAAVDADAEHEDKALSERARGQKVQGQKAQQTSQSAVRTADDEIPDATNELSRISPSPALDAFEMAAAQDLISFSLGEARGKQSVPAEEVESLEIKSVRQVATAVPKESVSAPEHGSRESASGKDSQSASAKRDAEDEVPKDASGFHEAESHAAVDAPEQTSDSLGVNLESILARRSRS</sequence>
<feature type="transmembrane region" description="Helical" evidence="2">
    <location>
        <begin position="6"/>
        <end position="23"/>
    </location>
</feature>
<feature type="transmembrane region" description="Helical" evidence="2">
    <location>
        <begin position="126"/>
        <end position="143"/>
    </location>
</feature>
<comment type="caution">
    <text evidence="3">The sequence shown here is derived from an EMBL/GenBank/DDBJ whole genome shotgun (WGS) entry which is preliminary data.</text>
</comment>
<organism evidence="3 4">
    <name type="scientific">Bifidobacterium crudilactis</name>
    <dbReference type="NCBI Taxonomy" id="327277"/>
    <lineage>
        <taxon>Bacteria</taxon>
        <taxon>Bacillati</taxon>
        <taxon>Actinomycetota</taxon>
        <taxon>Actinomycetes</taxon>
        <taxon>Bifidobacteriales</taxon>
        <taxon>Bifidobacteriaceae</taxon>
        <taxon>Bifidobacterium</taxon>
    </lineage>
</organism>
<evidence type="ECO:0000256" key="2">
    <source>
        <dbReference type="SAM" id="Phobius"/>
    </source>
</evidence>
<evidence type="ECO:0000313" key="3">
    <source>
        <dbReference type="EMBL" id="NLT79710.1"/>
    </source>
</evidence>
<proteinExistence type="predicted"/>
<reference evidence="3" key="2">
    <citation type="submission" date="2020-01" db="EMBL/GenBank/DDBJ databases">
        <authorList>
            <person name="Campanaro S."/>
        </authorList>
    </citation>
    <scope>NUCLEOTIDE SEQUENCE</scope>
    <source>
        <strain evidence="3">AS01afH2WH_6</strain>
    </source>
</reference>
<dbReference type="RefSeq" id="WP_273173642.1">
    <property type="nucleotide sequence ID" value="NZ_JAAXZR010000019.1"/>
</dbReference>
<name>A0A971CYY7_9BIFI</name>
<dbReference type="AlphaFoldDB" id="A0A971CYY7"/>
<feature type="region of interest" description="Disordered" evidence="1">
    <location>
        <begin position="57"/>
        <end position="83"/>
    </location>
</feature>
<feature type="compositionally biased region" description="Polar residues" evidence="1">
    <location>
        <begin position="306"/>
        <end position="319"/>
    </location>
</feature>
<keyword evidence="2" id="KW-0472">Membrane</keyword>
<evidence type="ECO:0000256" key="1">
    <source>
        <dbReference type="SAM" id="MobiDB-lite"/>
    </source>
</evidence>
<feature type="transmembrane region" description="Helical" evidence="2">
    <location>
        <begin position="102"/>
        <end position="120"/>
    </location>
</feature>
<dbReference type="EMBL" id="JAAXZR010000019">
    <property type="protein sequence ID" value="NLT79710.1"/>
    <property type="molecule type" value="Genomic_DNA"/>
</dbReference>